<dbReference type="Proteomes" id="UP000192601">
    <property type="component" value="Unassembled WGS sequence"/>
</dbReference>
<keyword evidence="2" id="KW-1185">Reference proteome</keyword>
<dbReference type="AlphaFoldDB" id="A0A1X0JRH3"/>
<evidence type="ECO:0000313" key="2">
    <source>
        <dbReference type="Proteomes" id="UP000192601"/>
    </source>
</evidence>
<protein>
    <submittedName>
        <fullName evidence="1">Uncharacterized protein</fullName>
    </submittedName>
</protein>
<proteinExistence type="predicted"/>
<sequence>MCSPNTGGKMRSMSAGRFTMDVAETEAGLSAADAATAQQAGSSVQSLTIGGYTTSLVGAAIGALAVAEAHAAGRAATNTGSREFSIATVQSAEAGNSSVLTT</sequence>
<name>A0A1X0JRH3_MYCSC</name>
<comment type="caution">
    <text evidence="1">The sequence shown here is derived from an EMBL/GenBank/DDBJ whole genome shotgun (WGS) entry which is preliminary data.</text>
</comment>
<organism evidence="1 2">
    <name type="scientific">Mycobacterium scrofulaceum</name>
    <dbReference type="NCBI Taxonomy" id="1783"/>
    <lineage>
        <taxon>Bacteria</taxon>
        <taxon>Bacillati</taxon>
        <taxon>Actinomycetota</taxon>
        <taxon>Actinomycetes</taxon>
        <taxon>Mycobacteriales</taxon>
        <taxon>Mycobacteriaceae</taxon>
        <taxon>Mycobacterium</taxon>
    </lineage>
</organism>
<dbReference type="EMBL" id="MVIJ01000102">
    <property type="protein sequence ID" value="ORB65382.1"/>
    <property type="molecule type" value="Genomic_DNA"/>
</dbReference>
<accession>A0A1X0JRH3</accession>
<gene>
    <name evidence="1" type="ORF">BST44_28530</name>
</gene>
<reference evidence="1 2" key="1">
    <citation type="submission" date="2017-02" db="EMBL/GenBank/DDBJ databases">
        <title>The new phylogeny of genus Mycobacterium.</title>
        <authorList>
            <person name="Tortoli E."/>
            <person name="Trovato A."/>
            <person name="Cirillo D.M."/>
        </authorList>
    </citation>
    <scope>NUCLEOTIDE SEQUENCE [LARGE SCALE GENOMIC DNA]</scope>
    <source>
        <strain evidence="1 2">DSM 43992</strain>
    </source>
</reference>
<evidence type="ECO:0000313" key="1">
    <source>
        <dbReference type="EMBL" id="ORB65382.1"/>
    </source>
</evidence>